<feature type="signal peptide" evidence="1">
    <location>
        <begin position="1"/>
        <end position="27"/>
    </location>
</feature>
<keyword evidence="1" id="KW-0732">Signal</keyword>
<evidence type="ECO:0000313" key="3">
    <source>
        <dbReference type="Proteomes" id="UP001172142"/>
    </source>
</evidence>
<dbReference type="RefSeq" id="WP_301857275.1">
    <property type="nucleotide sequence ID" value="NZ_JAUJWU010000005.1"/>
</dbReference>
<sequence length="168" mass="18192">MKKSLLKFTAPALAIGLMATAQGSALAENPLADAKAKTEVKVEQSTVSKSGADVIHRLNPIEKRISAAASQLTEITSDLEEEKTLSYKEYFDYQEQLNAVFEKLGASTNQLQAVAKKSDEHSAAAMAVKFELNAAFESAVKAQSLLESVDVNEEAPETEEQAEFFSSF</sequence>
<reference evidence="2 3" key="1">
    <citation type="submission" date="2023-07" db="EMBL/GenBank/DDBJ databases">
        <title>Novel species in genus Planococcus.</title>
        <authorList>
            <person name="Ning S."/>
        </authorList>
    </citation>
    <scope>NUCLEOTIDE SEQUENCE [LARGE SCALE GENOMIC DNA]</scope>
    <source>
        <strain evidence="2 3">N017</strain>
    </source>
</reference>
<name>A0ABT8NGB0_9BACL</name>
<protein>
    <submittedName>
        <fullName evidence="2">Uncharacterized protein</fullName>
    </submittedName>
</protein>
<dbReference type="EMBL" id="JAUJWU010000005">
    <property type="protein sequence ID" value="MDN7246927.1"/>
    <property type="molecule type" value="Genomic_DNA"/>
</dbReference>
<dbReference type="Proteomes" id="UP001172142">
    <property type="component" value="Unassembled WGS sequence"/>
</dbReference>
<accession>A0ABT8NGB0</accession>
<organism evidence="2 3">
    <name type="scientific">Planococcus shenhongbingii</name>
    <dbReference type="NCBI Taxonomy" id="3058398"/>
    <lineage>
        <taxon>Bacteria</taxon>
        <taxon>Bacillati</taxon>
        <taxon>Bacillota</taxon>
        <taxon>Bacilli</taxon>
        <taxon>Bacillales</taxon>
        <taxon>Caryophanaceae</taxon>
        <taxon>Planococcus</taxon>
    </lineage>
</organism>
<gene>
    <name evidence="2" type="ORF">QWY13_15710</name>
</gene>
<evidence type="ECO:0000256" key="1">
    <source>
        <dbReference type="SAM" id="SignalP"/>
    </source>
</evidence>
<proteinExistence type="predicted"/>
<comment type="caution">
    <text evidence="2">The sequence shown here is derived from an EMBL/GenBank/DDBJ whole genome shotgun (WGS) entry which is preliminary data.</text>
</comment>
<evidence type="ECO:0000313" key="2">
    <source>
        <dbReference type="EMBL" id="MDN7246927.1"/>
    </source>
</evidence>
<feature type="chain" id="PRO_5045487406" evidence="1">
    <location>
        <begin position="28"/>
        <end position="168"/>
    </location>
</feature>
<keyword evidence="3" id="KW-1185">Reference proteome</keyword>